<dbReference type="KEGG" id="mcos:GM418_27570"/>
<reference evidence="1 2" key="1">
    <citation type="submission" date="2019-11" db="EMBL/GenBank/DDBJ databases">
        <authorList>
            <person name="Zheng R.K."/>
            <person name="Sun C.M."/>
        </authorList>
    </citation>
    <scope>NUCLEOTIDE SEQUENCE [LARGE SCALE GENOMIC DNA]</scope>
    <source>
        <strain evidence="1 2">WC007</strain>
    </source>
</reference>
<evidence type="ECO:0000313" key="2">
    <source>
        <dbReference type="Proteomes" id="UP000428260"/>
    </source>
</evidence>
<evidence type="ECO:0000313" key="1">
    <source>
        <dbReference type="EMBL" id="QGY47288.1"/>
    </source>
</evidence>
<keyword evidence="2" id="KW-1185">Reference proteome</keyword>
<proteinExistence type="predicted"/>
<organism evidence="1 2">
    <name type="scientific">Maribellus comscasis</name>
    <dbReference type="NCBI Taxonomy" id="2681766"/>
    <lineage>
        <taxon>Bacteria</taxon>
        <taxon>Pseudomonadati</taxon>
        <taxon>Bacteroidota</taxon>
        <taxon>Bacteroidia</taxon>
        <taxon>Marinilabiliales</taxon>
        <taxon>Prolixibacteraceae</taxon>
        <taxon>Maribellus</taxon>
    </lineage>
</organism>
<dbReference type="RefSeq" id="WP_158871011.1">
    <property type="nucleotide sequence ID" value="NZ_CP046401.1"/>
</dbReference>
<protein>
    <recommendedName>
        <fullName evidence="3">6-bladed beta-propeller</fullName>
    </recommendedName>
</protein>
<dbReference type="Proteomes" id="UP000428260">
    <property type="component" value="Chromosome"/>
</dbReference>
<dbReference type="PROSITE" id="PS51257">
    <property type="entry name" value="PROKAR_LIPOPROTEIN"/>
    <property type="match status" value="1"/>
</dbReference>
<dbReference type="Pfam" id="PF15869">
    <property type="entry name" value="TolB_like"/>
    <property type="match status" value="1"/>
</dbReference>
<evidence type="ECO:0008006" key="3">
    <source>
        <dbReference type="Google" id="ProtNLM"/>
    </source>
</evidence>
<sequence>MLKQTTFYLLIFLILFSACNSKDSGSKQSEQLVVDSLADKSTVVKTFPDLIPGETELREDCFGEIIELQGEQKTTDAIFEVRETQMLVKDSLLIMANLNSENMFMAFSLPGFELVKSFGKMGRGPGEFQYPQLVPAKKDDCLCYVYEKANNHIFALQKDFIISALPFKLTDSQTRHQINDKQLVSFSSHEFVYAESVKGGKAVFDFSFQNDSIQDKMIYNLSFSEKHQSWASYIGDFGANAGKQRVVYAYKYFKQLVFIDLKNNTSRSLKFNSGEAKKGNAVSIMSPENTTHYWGMSAGNDFVYVLYSGRSPVDVTKEWRKKMYYIFVEKYDWNGNPVAKYKLDNWGYFCVDEQRNKLYLASVNDANPFFVYELK</sequence>
<dbReference type="EMBL" id="CP046401">
    <property type="protein sequence ID" value="QGY47288.1"/>
    <property type="molecule type" value="Genomic_DNA"/>
</dbReference>
<gene>
    <name evidence="1" type="ORF">GM418_27570</name>
</gene>
<accession>A0A6I6K1G4</accession>
<name>A0A6I6K1G4_9BACT</name>
<dbReference type="AlphaFoldDB" id="A0A6I6K1G4"/>